<dbReference type="AlphaFoldDB" id="A0A7R9ZDT4"/>
<feature type="domain" description="RNA-editing substrate-binding complex 6 protein" evidence="6">
    <location>
        <begin position="9"/>
        <end position="204"/>
    </location>
</feature>
<accession>A0A7R9ZDT4</accession>
<dbReference type="GO" id="GO:0004497">
    <property type="term" value="F:monooxygenase activity"/>
    <property type="evidence" value="ECO:0007669"/>
    <property type="project" value="UniProtKB-KW"/>
</dbReference>
<dbReference type="Gene3D" id="3.50.50.60">
    <property type="entry name" value="FAD/NAD(P)-binding domain"/>
    <property type="match status" value="1"/>
</dbReference>
<dbReference type="Pfam" id="PF01494">
    <property type="entry name" value="FAD_binding_3"/>
    <property type="match status" value="2"/>
</dbReference>
<feature type="domain" description="FAD-binding" evidence="5">
    <location>
        <begin position="648"/>
        <end position="695"/>
    </location>
</feature>
<keyword evidence="4" id="KW-0503">Monooxygenase</keyword>
<dbReference type="PANTHER" id="PTHR46972:SF1">
    <property type="entry name" value="FAD DEPENDENT OXIDOREDUCTASE DOMAIN-CONTAINING PROTEIN"/>
    <property type="match status" value="1"/>
</dbReference>
<evidence type="ECO:0000256" key="1">
    <source>
        <dbReference type="ARBA" id="ARBA00022630"/>
    </source>
</evidence>
<keyword evidence="2" id="KW-0274">FAD</keyword>
<dbReference type="PANTHER" id="PTHR46972">
    <property type="entry name" value="MONOOXYGENASE ASQM-RELATED"/>
    <property type="match status" value="1"/>
</dbReference>
<evidence type="ECO:0000313" key="7">
    <source>
        <dbReference type="EMBL" id="CAD8318801.1"/>
    </source>
</evidence>
<reference evidence="7" key="1">
    <citation type="submission" date="2021-01" db="EMBL/GenBank/DDBJ databases">
        <authorList>
            <person name="Corre E."/>
            <person name="Pelletier E."/>
            <person name="Niang G."/>
            <person name="Scheremetjew M."/>
            <person name="Finn R."/>
            <person name="Kale V."/>
            <person name="Holt S."/>
            <person name="Cochrane G."/>
            <person name="Meng A."/>
            <person name="Brown T."/>
            <person name="Cohen L."/>
        </authorList>
    </citation>
    <scope>NUCLEOTIDE SEQUENCE</scope>
    <source>
        <strain evidence="7">Clade-D-RCC2593</strain>
    </source>
</reference>
<evidence type="ECO:0000256" key="4">
    <source>
        <dbReference type="ARBA" id="ARBA00023033"/>
    </source>
</evidence>
<evidence type="ECO:0000256" key="3">
    <source>
        <dbReference type="ARBA" id="ARBA00023002"/>
    </source>
</evidence>
<name>A0A7R9ZDT4_9CHLO</name>
<feature type="domain" description="FAD-binding" evidence="5">
    <location>
        <begin position="340"/>
        <end position="522"/>
    </location>
</feature>
<dbReference type="InterPro" id="IPR058917">
    <property type="entry name" value="RESC6_dom"/>
</dbReference>
<dbReference type="GO" id="GO:0071949">
    <property type="term" value="F:FAD binding"/>
    <property type="evidence" value="ECO:0007669"/>
    <property type="project" value="InterPro"/>
</dbReference>
<dbReference type="InterPro" id="IPR036188">
    <property type="entry name" value="FAD/NAD-bd_sf"/>
</dbReference>
<keyword evidence="1" id="KW-0285">Flavoprotein</keyword>
<evidence type="ECO:0000259" key="5">
    <source>
        <dbReference type="Pfam" id="PF01494"/>
    </source>
</evidence>
<evidence type="ECO:0008006" key="8">
    <source>
        <dbReference type="Google" id="ProtNLM"/>
    </source>
</evidence>
<dbReference type="PRINTS" id="PR00420">
    <property type="entry name" value="RNGMNOXGNASE"/>
</dbReference>
<proteinExistence type="predicted"/>
<sequence>MWAFATIGRNDDEAFAAAARAAEKLTSRMSSQGLTNIAWAFAKAGHYDAQLFRSLSSAAKTTLGGFNAQDVSNCVWAFAKVNQYDAEFFEALARCAERHADNLSAQGLANTVWGFAKVGHVDSALYTAFAMRIRRKLDEFRPIDLANTAFAFSKACHLDEELFNGLARRAETCLDEHNTQDLVNTAYAFAKIGQFDAALFTAMARAVGGRNLDELDAPQIATVAWAFTTASVVDATLFKILASSAERRVDELGTGDIASIAWAFANADQMDDALFTALARSAKARIDAFNDEDLDNAEWAFSKAGHKSVAKQLKQRRDRTAGIAAELASAEVDVSKCGKIVVAGGGIGGAAVAVALQNKGFDVIVLESDTSFDARKQGYGLTIQGYSSTTQALGISLARDDAPSTSHYTFNSTGNILGFFGEAFSANGKREQNECENSGRFIHIPRQVLRQRILERVEPNTVRWNSKLKSFACWNDDESRHTNGVTVTLMDGATIDAALLVGSDGIFSTVRRQLEIPGDRLNYVGLVVVLGIVDDSVLKVPLTARRIFETVDGATRIYAMPFTTSSTMWQLSFPASEDDARRLSKDTSTLKDEIVRRCAQWHDPIPELLRSTPLDCMSGYPVYDRELLEPDVLRRKYGNGVTLTPQRRVTLIGDAAHPMTPFKAQGANQALSDAVLLADTLVEHVQKFGPIEGLDAALPVFEKKMLSRSNKMVIGSRAKAKEMHSALALQPARKAQRETGLDMTKVIETLQKLGIGAQNATDPRGLDAVVADGMQASASAKRRSSSDVNLWGMKDGAWAKCVLVKTKKDGKSKVKFLDGATATLGPENVQPRVKKVKK</sequence>
<keyword evidence="3" id="KW-0560">Oxidoreductase</keyword>
<gene>
    <name evidence="7" type="ORF">OMED0937_LOCUS69</name>
</gene>
<evidence type="ECO:0000259" key="6">
    <source>
        <dbReference type="Pfam" id="PF26188"/>
    </source>
</evidence>
<dbReference type="EMBL" id="HBEE01000094">
    <property type="protein sequence ID" value="CAD8318801.1"/>
    <property type="molecule type" value="Transcribed_RNA"/>
</dbReference>
<dbReference type="InterPro" id="IPR002938">
    <property type="entry name" value="FAD-bd"/>
</dbReference>
<dbReference type="SUPFAM" id="SSF51905">
    <property type="entry name" value="FAD/NAD(P)-binding domain"/>
    <property type="match status" value="1"/>
</dbReference>
<evidence type="ECO:0000256" key="2">
    <source>
        <dbReference type="ARBA" id="ARBA00022827"/>
    </source>
</evidence>
<protein>
    <recommendedName>
        <fullName evidence="8">FAD-binding domain-containing protein</fullName>
    </recommendedName>
</protein>
<dbReference type="Pfam" id="PF26188">
    <property type="entry name" value="RESC6"/>
    <property type="match status" value="1"/>
</dbReference>
<organism evidence="7">
    <name type="scientific">Ostreococcus mediterraneus</name>
    <dbReference type="NCBI Taxonomy" id="1486918"/>
    <lineage>
        <taxon>Eukaryota</taxon>
        <taxon>Viridiplantae</taxon>
        <taxon>Chlorophyta</taxon>
        <taxon>Mamiellophyceae</taxon>
        <taxon>Mamiellales</taxon>
        <taxon>Bathycoccaceae</taxon>
        <taxon>Ostreococcus</taxon>
    </lineage>
</organism>